<evidence type="ECO:0000256" key="1">
    <source>
        <dbReference type="ARBA" id="ARBA00004651"/>
    </source>
</evidence>
<keyword evidence="7" id="KW-0614">Plasmid</keyword>
<feature type="transmembrane region" description="Helical" evidence="5">
    <location>
        <begin position="94"/>
        <end position="111"/>
    </location>
</feature>
<dbReference type="GO" id="GO:0005886">
    <property type="term" value="C:plasma membrane"/>
    <property type="evidence" value="ECO:0007669"/>
    <property type="project" value="UniProtKB-SubCell"/>
</dbReference>
<evidence type="ECO:0000256" key="2">
    <source>
        <dbReference type="ARBA" id="ARBA00022692"/>
    </source>
</evidence>
<comment type="subcellular location">
    <subcellularLocation>
        <location evidence="1">Cell membrane</location>
        <topology evidence="1">Multi-pass membrane protein</topology>
    </subcellularLocation>
</comment>
<sequence length="497" mass="56086">MSLLDRYHVFVHNVSAAFGYDYNDATPDWVHPFIHLILVLAPALLISVGLYLAIRGVLKLWKDRSTPAFHAEPIRGLEGSLFSTVLRYSRRQQALMIVVSLIAMPILYLTLELPKQIVNNALDSDRFTIVVLGRDLDQVVFLILLCGLYLLAIILNGLNKYGLNVFKGYVAERFLRRFRLLVYRQWRSDPDSGNQSEIVPILAQEVEPIGGFAADVLTLPILQGGTLLTILFFMFVQDPVLGAAALTVLPIQLVLLPKLQRRVNALSRTRIKEVRQLGRQLSDQLRQRQVNSAGLLPVSASFRELEHVRRKIFRLKFFIKALNNFLTALTPFLFYSLGGYFVIEGRITLGALVAVLAAHKDFSAPLKELFSYYQTLEDTRIRYQEITTFFTGSIQRSEKAQADNPTLEEVSQFEEATLRYPALSLKRPGGDRNIMKDSVRMRWAAIFFALVAVAATGWYFKQQTDSQTGTRIEEGIQHAGLIEPEAGDDPAVPIDNC</sequence>
<protein>
    <submittedName>
        <fullName evidence="7">ABC transporter cyclic nucleotide-binding protein</fullName>
    </submittedName>
</protein>
<proteinExistence type="predicted"/>
<dbReference type="SUPFAM" id="SSF90123">
    <property type="entry name" value="ABC transporter transmembrane region"/>
    <property type="match status" value="1"/>
</dbReference>
<dbReference type="Proteomes" id="UP000217545">
    <property type="component" value="Plasmid pP63_x_draft"/>
</dbReference>
<evidence type="ECO:0000259" key="6">
    <source>
        <dbReference type="PROSITE" id="PS50929"/>
    </source>
</evidence>
<keyword evidence="4 5" id="KW-0472">Membrane</keyword>
<name>A0AAC9ZDT0_9RHOB</name>
<feature type="transmembrane region" description="Helical" evidence="5">
    <location>
        <begin position="317"/>
        <end position="334"/>
    </location>
</feature>
<dbReference type="PROSITE" id="PS50929">
    <property type="entry name" value="ABC_TM1F"/>
    <property type="match status" value="1"/>
</dbReference>
<dbReference type="Gene3D" id="1.20.1560.10">
    <property type="entry name" value="ABC transporter type 1, transmembrane domain"/>
    <property type="match status" value="1"/>
</dbReference>
<gene>
    <name evidence="7" type="ORF">PhaeoP63_04410</name>
</gene>
<dbReference type="GO" id="GO:0005524">
    <property type="term" value="F:ATP binding"/>
    <property type="evidence" value="ECO:0007669"/>
    <property type="project" value="InterPro"/>
</dbReference>
<dbReference type="Pfam" id="PF00664">
    <property type="entry name" value="ABC_membrane"/>
    <property type="match status" value="1"/>
</dbReference>
<evidence type="ECO:0000256" key="4">
    <source>
        <dbReference type="ARBA" id="ARBA00023136"/>
    </source>
</evidence>
<reference evidence="7 8" key="1">
    <citation type="journal article" date="2017" name="Front. Microbiol.">
        <title>Phaeobacter piscinae sp. nov., a species of the Roseobacter group and potential aquaculture probiont.</title>
        <authorList>
            <person name="Sonnenschein E.C."/>
            <person name="Phippen C.B.W."/>
            <person name="Nielsen K.F."/>
            <person name="Mateiu R.V."/>
            <person name="Melchiorsen J."/>
            <person name="Gram L."/>
            <person name="Overmann J."/>
            <person name="Freese H.M."/>
        </authorList>
    </citation>
    <scope>NUCLEOTIDE SEQUENCE [LARGE SCALE GENOMIC DNA]</scope>
    <source>
        <strain evidence="7 8">P63</strain>
    </source>
</reference>
<dbReference type="GO" id="GO:0140359">
    <property type="term" value="F:ABC-type transporter activity"/>
    <property type="evidence" value="ECO:0007669"/>
    <property type="project" value="InterPro"/>
</dbReference>
<keyword evidence="3 5" id="KW-1133">Transmembrane helix</keyword>
<feature type="transmembrane region" description="Helical" evidence="5">
    <location>
        <begin position="139"/>
        <end position="158"/>
    </location>
</feature>
<feature type="transmembrane region" description="Helical" evidence="5">
    <location>
        <begin position="441"/>
        <end position="460"/>
    </location>
</feature>
<dbReference type="InterPro" id="IPR011527">
    <property type="entry name" value="ABC1_TM_dom"/>
</dbReference>
<feature type="transmembrane region" description="Helical" evidence="5">
    <location>
        <begin position="33"/>
        <end position="54"/>
    </location>
</feature>
<evidence type="ECO:0000256" key="3">
    <source>
        <dbReference type="ARBA" id="ARBA00022989"/>
    </source>
</evidence>
<evidence type="ECO:0000313" key="7">
    <source>
        <dbReference type="EMBL" id="ATF08439.1"/>
    </source>
</evidence>
<evidence type="ECO:0000313" key="8">
    <source>
        <dbReference type="Proteomes" id="UP000217545"/>
    </source>
</evidence>
<organism evidence="7 8">
    <name type="scientific">Phaeobacter gallaeciensis</name>
    <dbReference type="NCBI Taxonomy" id="60890"/>
    <lineage>
        <taxon>Bacteria</taxon>
        <taxon>Pseudomonadati</taxon>
        <taxon>Pseudomonadota</taxon>
        <taxon>Alphaproteobacteria</taxon>
        <taxon>Rhodobacterales</taxon>
        <taxon>Roseobacteraceae</taxon>
        <taxon>Phaeobacter</taxon>
    </lineage>
</organism>
<feature type="domain" description="ABC transmembrane type-1" evidence="6">
    <location>
        <begin position="94"/>
        <end position="378"/>
    </location>
</feature>
<geneLocation type="plasmid" evidence="8">
    <name>pp63_x_draft</name>
</geneLocation>
<dbReference type="AlphaFoldDB" id="A0AAC9ZDT0"/>
<accession>A0AAC9ZDT0</accession>
<keyword evidence="2 5" id="KW-0812">Transmembrane</keyword>
<evidence type="ECO:0000256" key="5">
    <source>
        <dbReference type="SAM" id="Phobius"/>
    </source>
</evidence>
<dbReference type="InterPro" id="IPR036640">
    <property type="entry name" value="ABC1_TM_sf"/>
</dbReference>
<dbReference type="EMBL" id="CP010791">
    <property type="protein sequence ID" value="ATF08439.1"/>
    <property type="molecule type" value="Genomic_DNA"/>
</dbReference>